<dbReference type="AlphaFoldDB" id="A0A8H4PSA7"/>
<reference evidence="10 11" key="1">
    <citation type="journal article" date="2020" name="Genome Biol. Evol.">
        <title>A new high-quality draft genome assembly of the Chinese cordyceps Ophiocordyceps sinensis.</title>
        <authorList>
            <person name="Shu R."/>
            <person name="Zhang J."/>
            <person name="Meng Q."/>
            <person name="Zhang H."/>
            <person name="Zhou G."/>
            <person name="Li M."/>
            <person name="Wu P."/>
            <person name="Zhao Y."/>
            <person name="Chen C."/>
            <person name="Qin Q."/>
        </authorList>
    </citation>
    <scope>NUCLEOTIDE SEQUENCE [LARGE SCALE GENOMIC DNA]</scope>
    <source>
        <strain evidence="10 11">IOZ07</strain>
    </source>
</reference>
<comment type="subcellular location">
    <subcellularLocation>
        <location evidence="1">Mitochondrion</location>
    </subcellularLocation>
</comment>
<dbReference type="InterPro" id="IPR041373">
    <property type="entry name" value="RT_RNaseH"/>
</dbReference>
<dbReference type="Pfam" id="PF17917">
    <property type="entry name" value="RT_RNaseH"/>
    <property type="match status" value="1"/>
</dbReference>
<dbReference type="Proteomes" id="UP000557566">
    <property type="component" value="Unassembled WGS sequence"/>
</dbReference>
<dbReference type="PANTHER" id="PTHR37984:SF5">
    <property type="entry name" value="PROTEIN NYNRIN-LIKE"/>
    <property type="match status" value="1"/>
</dbReference>
<keyword evidence="3" id="KW-0548">Nucleotidyltransferase</keyword>
<organism evidence="10 11">
    <name type="scientific">Ophiocordyceps sinensis</name>
    <dbReference type="NCBI Taxonomy" id="72228"/>
    <lineage>
        <taxon>Eukaryota</taxon>
        <taxon>Fungi</taxon>
        <taxon>Dikarya</taxon>
        <taxon>Ascomycota</taxon>
        <taxon>Pezizomycotina</taxon>
        <taxon>Sordariomycetes</taxon>
        <taxon>Hypocreomycetidae</taxon>
        <taxon>Hypocreales</taxon>
        <taxon>Ophiocordycipitaceae</taxon>
        <taxon>Ophiocordyceps</taxon>
    </lineage>
</organism>
<dbReference type="EMBL" id="JAAVMX010000004">
    <property type="protein sequence ID" value="KAF4509561.1"/>
    <property type="molecule type" value="Genomic_DNA"/>
</dbReference>
<keyword evidence="11" id="KW-1185">Reference proteome</keyword>
<dbReference type="OrthoDB" id="5153223at2759"/>
<protein>
    <recommendedName>
        <fullName evidence="9">Reverse transcriptase RNase H-like domain-containing protein</fullName>
    </recommendedName>
</protein>
<dbReference type="GO" id="GO:0005739">
    <property type="term" value="C:mitochondrion"/>
    <property type="evidence" value="ECO:0007669"/>
    <property type="project" value="UniProtKB-SubCell"/>
</dbReference>
<accession>A0A8H4PSA7</accession>
<evidence type="ECO:0000256" key="5">
    <source>
        <dbReference type="ARBA" id="ARBA00022759"/>
    </source>
</evidence>
<sequence length="220" mass="25831">MKPEWKLHWADHTVLQKLQQMQSALLIAQIPYVPVQLYSNASKFGAGCALLQHREDQDYPILYDSFLFTKTQRQYGTYKRELCALVEFCRRHRHFFCSRHPSTVFTDHMPLTWFLTGQGHEGIYARWVTELRVLNIRIEYIEGARNGAADGLSRTIFPSQDCDNDKIEPWGHVELEMQRRQEGFKGMLIDLDMVKERDSEPARCNFWHSRCCGTHLPSRP</sequence>
<feature type="domain" description="Reverse transcriptase RNase H-like" evidence="9">
    <location>
        <begin position="34"/>
        <end position="131"/>
    </location>
</feature>
<keyword evidence="4" id="KW-0540">Nuclease</keyword>
<keyword evidence="5" id="KW-0255">Endonuclease</keyword>
<dbReference type="GO" id="GO:0016787">
    <property type="term" value="F:hydrolase activity"/>
    <property type="evidence" value="ECO:0007669"/>
    <property type="project" value="UniProtKB-KW"/>
</dbReference>
<comment type="caution">
    <text evidence="10">The sequence shown here is derived from an EMBL/GenBank/DDBJ whole genome shotgun (WGS) entry which is preliminary data.</text>
</comment>
<evidence type="ECO:0000313" key="11">
    <source>
        <dbReference type="Proteomes" id="UP000557566"/>
    </source>
</evidence>
<dbReference type="GO" id="GO:0003964">
    <property type="term" value="F:RNA-directed DNA polymerase activity"/>
    <property type="evidence" value="ECO:0007669"/>
    <property type="project" value="UniProtKB-KW"/>
</dbReference>
<dbReference type="SUPFAM" id="SSF56672">
    <property type="entry name" value="DNA/RNA polymerases"/>
    <property type="match status" value="1"/>
</dbReference>
<evidence type="ECO:0000256" key="8">
    <source>
        <dbReference type="ARBA" id="ARBA00023128"/>
    </source>
</evidence>
<keyword evidence="7" id="KW-0695">RNA-directed DNA polymerase</keyword>
<dbReference type="InterPro" id="IPR043502">
    <property type="entry name" value="DNA/RNA_pol_sf"/>
</dbReference>
<name>A0A8H4PSA7_9HYPO</name>
<keyword evidence="2" id="KW-0808">Transferase</keyword>
<evidence type="ECO:0000259" key="9">
    <source>
        <dbReference type="Pfam" id="PF17917"/>
    </source>
</evidence>
<dbReference type="CDD" id="cd09274">
    <property type="entry name" value="RNase_HI_RT_Ty3"/>
    <property type="match status" value="1"/>
</dbReference>
<keyword evidence="6" id="KW-0378">Hydrolase</keyword>
<evidence type="ECO:0000256" key="1">
    <source>
        <dbReference type="ARBA" id="ARBA00004173"/>
    </source>
</evidence>
<dbReference type="GO" id="GO:0004519">
    <property type="term" value="F:endonuclease activity"/>
    <property type="evidence" value="ECO:0007669"/>
    <property type="project" value="UniProtKB-KW"/>
</dbReference>
<dbReference type="PANTHER" id="PTHR37984">
    <property type="entry name" value="PROTEIN CBG26694"/>
    <property type="match status" value="1"/>
</dbReference>
<keyword evidence="8" id="KW-0496">Mitochondrion</keyword>
<evidence type="ECO:0000256" key="6">
    <source>
        <dbReference type="ARBA" id="ARBA00022801"/>
    </source>
</evidence>
<evidence type="ECO:0000313" key="10">
    <source>
        <dbReference type="EMBL" id="KAF4509561.1"/>
    </source>
</evidence>
<proteinExistence type="predicted"/>
<evidence type="ECO:0000256" key="7">
    <source>
        <dbReference type="ARBA" id="ARBA00022918"/>
    </source>
</evidence>
<evidence type="ECO:0000256" key="2">
    <source>
        <dbReference type="ARBA" id="ARBA00022679"/>
    </source>
</evidence>
<dbReference type="InterPro" id="IPR050951">
    <property type="entry name" value="Retrovirus_Pol_polyprotein"/>
</dbReference>
<evidence type="ECO:0000256" key="4">
    <source>
        <dbReference type="ARBA" id="ARBA00022722"/>
    </source>
</evidence>
<evidence type="ECO:0000256" key="3">
    <source>
        <dbReference type="ARBA" id="ARBA00022695"/>
    </source>
</evidence>
<gene>
    <name evidence="10" type="ORF">G6O67_003724</name>
</gene>